<dbReference type="EMBL" id="CYHH01000010">
    <property type="protein sequence ID" value="CUB07709.1"/>
    <property type="molecule type" value="Genomic_DNA"/>
</dbReference>
<evidence type="ECO:0000313" key="9">
    <source>
        <dbReference type="Proteomes" id="UP000182108"/>
    </source>
</evidence>
<evidence type="ECO:0000256" key="5">
    <source>
        <dbReference type="ARBA" id="ARBA00023136"/>
    </source>
</evidence>
<feature type="transmembrane region" description="Helical" evidence="6">
    <location>
        <begin position="12"/>
        <end position="32"/>
    </location>
</feature>
<dbReference type="Gene3D" id="1.10.3730.20">
    <property type="match status" value="1"/>
</dbReference>
<feature type="transmembrane region" description="Helical" evidence="6">
    <location>
        <begin position="68"/>
        <end position="85"/>
    </location>
</feature>
<comment type="subcellular location">
    <subcellularLocation>
        <location evidence="1">Membrane</location>
        <topology evidence="1">Multi-pass membrane protein</topology>
    </subcellularLocation>
</comment>
<feature type="transmembrane region" description="Helical" evidence="6">
    <location>
        <begin position="38"/>
        <end position="56"/>
    </location>
</feature>
<feature type="transmembrane region" description="Helical" evidence="6">
    <location>
        <begin position="159"/>
        <end position="180"/>
    </location>
</feature>
<dbReference type="GO" id="GO:0016020">
    <property type="term" value="C:membrane"/>
    <property type="evidence" value="ECO:0007669"/>
    <property type="project" value="UniProtKB-SubCell"/>
</dbReference>
<feature type="transmembrane region" description="Helical" evidence="6">
    <location>
        <begin position="192"/>
        <end position="211"/>
    </location>
</feature>
<dbReference type="PANTHER" id="PTHR32322">
    <property type="entry name" value="INNER MEMBRANE TRANSPORTER"/>
    <property type="match status" value="1"/>
</dbReference>
<feature type="domain" description="EamA" evidence="7">
    <location>
        <begin position="162"/>
        <end position="297"/>
    </location>
</feature>
<proteinExistence type="inferred from homology"/>
<reference evidence="9" key="1">
    <citation type="submission" date="2015-08" db="EMBL/GenBank/DDBJ databases">
        <authorList>
            <person name="Babu N.S."/>
            <person name="Beckwith C.J."/>
            <person name="Beseler K.G."/>
            <person name="Brison A."/>
            <person name="Carone J.V."/>
            <person name="Caskin T.P."/>
            <person name="Diamond M."/>
            <person name="Durham M.E."/>
            <person name="Foxe J.M."/>
            <person name="Go M."/>
            <person name="Henderson B.A."/>
            <person name="Jones I.B."/>
            <person name="McGettigan J.A."/>
            <person name="Micheletti S.J."/>
            <person name="Nasrallah M.E."/>
            <person name="Ortiz D."/>
            <person name="Piller C.R."/>
            <person name="Privatt S.R."/>
            <person name="Schneider S.L."/>
            <person name="Sharp S."/>
            <person name="Smith T.C."/>
            <person name="Stanton J.D."/>
            <person name="Ullery H.E."/>
            <person name="Wilson R.J."/>
            <person name="Serrano M.G."/>
            <person name="Buck G."/>
            <person name="Lee V."/>
            <person name="Wang Y."/>
            <person name="Carvalho R."/>
            <person name="Voegtly L."/>
            <person name="Shi R."/>
            <person name="Duckworth R."/>
            <person name="Johnson A."/>
            <person name="Loviza R."/>
            <person name="Walstead R."/>
            <person name="Shah Z."/>
            <person name="Kiflezghi M."/>
            <person name="Wade K."/>
            <person name="Ball S.L."/>
            <person name="Bradley K.W."/>
            <person name="Asai D.J."/>
            <person name="Bowman C.A."/>
            <person name="Russell D.A."/>
            <person name="Pope W.H."/>
            <person name="Jacobs-Sera D."/>
            <person name="Hendrix R.W."/>
            <person name="Hatfull G.F."/>
        </authorList>
    </citation>
    <scope>NUCLEOTIDE SEQUENCE [LARGE SCALE GENOMIC DNA]</scope>
    <source>
        <strain evidence="9">JCM 19170</strain>
    </source>
</reference>
<evidence type="ECO:0000256" key="2">
    <source>
        <dbReference type="ARBA" id="ARBA00007362"/>
    </source>
</evidence>
<comment type="similarity">
    <text evidence="2">Belongs to the EamA transporter family.</text>
</comment>
<name>A0A0K6IXD6_9PROT</name>
<dbReference type="Pfam" id="PF00892">
    <property type="entry name" value="EamA"/>
    <property type="match status" value="2"/>
</dbReference>
<accession>A0A0K6IXD6</accession>
<keyword evidence="9" id="KW-1185">Reference proteome</keyword>
<gene>
    <name evidence="8" type="ORF">Ga0061068_11064</name>
</gene>
<dbReference type="Proteomes" id="UP000182108">
    <property type="component" value="Unassembled WGS sequence"/>
</dbReference>
<organism evidence="8 9">
    <name type="scientific">Tepidiphilus thermophilus</name>
    <dbReference type="NCBI Taxonomy" id="876478"/>
    <lineage>
        <taxon>Bacteria</taxon>
        <taxon>Pseudomonadati</taxon>
        <taxon>Pseudomonadota</taxon>
        <taxon>Hydrogenophilia</taxon>
        <taxon>Hydrogenophilales</taxon>
        <taxon>Hydrogenophilaceae</taxon>
        <taxon>Tepidiphilus</taxon>
    </lineage>
</organism>
<evidence type="ECO:0000256" key="4">
    <source>
        <dbReference type="ARBA" id="ARBA00022989"/>
    </source>
</evidence>
<evidence type="ECO:0000313" key="8">
    <source>
        <dbReference type="EMBL" id="CUB07709.1"/>
    </source>
</evidence>
<evidence type="ECO:0000256" key="1">
    <source>
        <dbReference type="ARBA" id="ARBA00004141"/>
    </source>
</evidence>
<feature type="domain" description="EamA" evidence="7">
    <location>
        <begin position="10"/>
        <end position="145"/>
    </location>
</feature>
<keyword evidence="5 6" id="KW-0472">Membrane</keyword>
<feature type="transmembrane region" description="Helical" evidence="6">
    <location>
        <begin position="130"/>
        <end position="147"/>
    </location>
</feature>
<keyword evidence="3 6" id="KW-0812">Transmembrane</keyword>
<feature type="transmembrane region" description="Helical" evidence="6">
    <location>
        <begin position="279"/>
        <end position="296"/>
    </location>
</feature>
<dbReference type="InterPro" id="IPR000620">
    <property type="entry name" value="EamA_dom"/>
</dbReference>
<feature type="transmembrane region" description="Helical" evidence="6">
    <location>
        <begin position="105"/>
        <end position="123"/>
    </location>
</feature>
<dbReference type="PANTHER" id="PTHR32322:SF2">
    <property type="entry name" value="EAMA DOMAIN-CONTAINING PROTEIN"/>
    <property type="match status" value="1"/>
</dbReference>
<evidence type="ECO:0000256" key="6">
    <source>
        <dbReference type="SAM" id="Phobius"/>
    </source>
</evidence>
<feature type="transmembrane region" description="Helical" evidence="6">
    <location>
        <begin position="223"/>
        <end position="243"/>
    </location>
</feature>
<protein>
    <submittedName>
        <fullName evidence="8">Threonine/homoserine efflux transporter RhtA</fullName>
    </submittedName>
</protein>
<feature type="transmembrane region" description="Helical" evidence="6">
    <location>
        <begin position="255"/>
        <end position="273"/>
    </location>
</feature>
<evidence type="ECO:0000259" key="7">
    <source>
        <dbReference type="Pfam" id="PF00892"/>
    </source>
</evidence>
<keyword evidence="4 6" id="KW-1133">Transmembrane helix</keyword>
<evidence type="ECO:0000256" key="3">
    <source>
        <dbReference type="ARBA" id="ARBA00022692"/>
    </source>
</evidence>
<sequence length="313" mass="33457">MTIREHPALGWWMAFAGAFGFSFKAVLVKLAYRYGVDAETILALRMGFALPFFLLLGWAAEQRAAHRLSVRQWGILFVLGFLGYYGSSYLDFLGLRYISAGLERMILFCYPTLVVLMSAAFLGTRLDRRTLASLVVCYAGLALALVHDLGQNPGSAHDVWLGGGLVFASAVAYALYLLGTGQVVAQIGASRLSAWATTFACLLVLSQFAVMRPLPSLWQQPAPVLWLGLAMALVSTVAPVWLVSEAIRRLGSGPVSMSATLGPVLTLLLGAWLLDEPLAFTQLAGCGLVIGGVVMMSRRPRPVSAATAAGEGG</sequence>
<dbReference type="InterPro" id="IPR037185">
    <property type="entry name" value="EmrE-like"/>
</dbReference>
<dbReference type="SUPFAM" id="SSF103481">
    <property type="entry name" value="Multidrug resistance efflux transporter EmrE"/>
    <property type="match status" value="2"/>
</dbReference>
<dbReference type="InterPro" id="IPR050638">
    <property type="entry name" value="AA-Vitamin_Transporters"/>
</dbReference>
<dbReference type="RefSeq" id="WP_055423983.1">
    <property type="nucleotide sequence ID" value="NZ_CYHH01000010.1"/>
</dbReference>
<dbReference type="AlphaFoldDB" id="A0A0K6IXD6"/>